<feature type="chain" id="PRO_5039587299" description="LGFP repeat-containing protein" evidence="2">
    <location>
        <begin position="24"/>
        <end position="193"/>
    </location>
</feature>
<feature type="signal peptide" evidence="2">
    <location>
        <begin position="1"/>
        <end position="23"/>
    </location>
</feature>
<name>A0A7D6E000_9MYCO</name>
<dbReference type="Pfam" id="PF08310">
    <property type="entry name" value="LGFP"/>
    <property type="match status" value="2"/>
</dbReference>
<dbReference type="PROSITE" id="PS51257">
    <property type="entry name" value="PROKAR_LIPOPROTEIN"/>
    <property type="match status" value="1"/>
</dbReference>
<dbReference type="RefSeq" id="WP_180915199.1">
    <property type="nucleotide sequence ID" value="NZ_CP059165.1"/>
</dbReference>
<gene>
    <name evidence="3" type="ORF">H0P51_23335</name>
</gene>
<dbReference type="EMBL" id="CP059165">
    <property type="protein sequence ID" value="QLL06621.1"/>
    <property type="molecule type" value="Genomic_DNA"/>
</dbReference>
<organism evidence="3 4">
    <name type="scientific">Mycobacterium vicinigordonae</name>
    <dbReference type="NCBI Taxonomy" id="1719132"/>
    <lineage>
        <taxon>Bacteria</taxon>
        <taxon>Bacillati</taxon>
        <taxon>Actinomycetota</taxon>
        <taxon>Actinomycetes</taxon>
        <taxon>Mycobacteriales</taxon>
        <taxon>Mycobacteriaceae</taxon>
        <taxon>Mycobacterium</taxon>
    </lineage>
</organism>
<dbReference type="AlphaFoldDB" id="A0A7D6E000"/>
<keyword evidence="2" id="KW-0732">Signal</keyword>
<evidence type="ECO:0000313" key="3">
    <source>
        <dbReference type="EMBL" id="QLL06621.1"/>
    </source>
</evidence>
<feature type="region of interest" description="Disordered" evidence="1">
    <location>
        <begin position="50"/>
        <end position="78"/>
    </location>
</feature>
<feature type="compositionally biased region" description="Low complexity" evidence="1">
    <location>
        <begin position="50"/>
        <end position="70"/>
    </location>
</feature>
<evidence type="ECO:0000256" key="1">
    <source>
        <dbReference type="SAM" id="MobiDB-lite"/>
    </source>
</evidence>
<dbReference type="Proteomes" id="UP000510682">
    <property type="component" value="Chromosome"/>
</dbReference>
<dbReference type="InterPro" id="IPR013207">
    <property type="entry name" value="LGFP"/>
</dbReference>
<reference evidence="4" key="2">
    <citation type="submission" date="2023-07" db="EMBL/GenBank/DDBJ databases">
        <title>Description of Mycobacterium gordonae subsp. intergordonae subsp.nov. and Mycobacterium gordonae subsp. gordonae subsp. nov.</title>
        <authorList>
            <person name="Huang H."/>
        </authorList>
    </citation>
    <scope>NUCLEOTIDE SEQUENCE [LARGE SCALE GENOMIC DNA]</scope>
    <source>
        <strain evidence="4">24</strain>
    </source>
</reference>
<evidence type="ECO:0000256" key="2">
    <source>
        <dbReference type="SAM" id="SignalP"/>
    </source>
</evidence>
<reference evidence="4" key="1">
    <citation type="submission" date="2020-07" db="EMBL/GenBank/DDBJ databases">
        <title>Description of Mycobacterium gordonae subsp. intergordonae subsp.nov. and Mycobacterium gordonae subsp. gordonae subsp. nov.</title>
        <authorList>
            <person name="Yu X."/>
        </authorList>
    </citation>
    <scope>NUCLEOTIDE SEQUENCE [LARGE SCALE GENOMIC DNA]</scope>
    <source>
        <strain evidence="4">24</strain>
    </source>
</reference>
<accession>A0A7D6E000</accession>
<dbReference type="KEGG" id="mgor:H0P51_23335"/>
<keyword evidence="4" id="KW-1185">Reference proteome</keyword>
<evidence type="ECO:0008006" key="5">
    <source>
        <dbReference type="Google" id="ProtNLM"/>
    </source>
</evidence>
<protein>
    <recommendedName>
        <fullName evidence="5">LGFP repeat-containing protein</fullName>
    </recommendedName>
</protein>
<proteinExistence type="predicted"/>
<sequence>MRATTKRTAAFSAAIAAFGLIGAGCSNSNKSNEASSSLSSATSAVSSAISSATSSAPASGPSSSASASSTQIPGANGTQYTVEGPILAKWQTLTEAQKKDLGAPFDNQKNTQDNSGVYQQFDGGVLIYRNGGPVYFVWGKIRDAWNANQASQGKLGYPTADEQVQPDGTYKSTFEHGTITWKPGDPEATVTTS</sequence>
<evidence type="ECO:0000313" key="4">
    <source>
        <dbReference type="Proteomes" id="UP000510682"/>
    </source>
</evidence>